<comment type="caution">
    <text evidence="1">The sequence shown here is derived from an EMBL/GenBank/DDBJ whole genome shotgun (WGS) entry which is preliminary data.</text>
</comment>
<dbReference type="Proteomes" id="UP000784128">
    <property type="component" value="Unassembled WGS sequence"/>
</dbReference>
<organism evidence="1 2">
    <name type="scientific">Pelotalea chapellei</name>
    <dbReference type="NCBI Taxonomy" id="44671"/>
    <lineage>
        <taxon>Bacteria</taxon>
        <taxon>Pseudomonadati</taxon>
        <taxon>Thermodesulfobacteriota</taxon>
        <taxon>Desulfuromonadia</taxon>
        <taxon>Geobacterales</taxon>
        <taxon>Geobacteraceae</taxon>
        <taxon>Pelotalea</taxon>
    </lineage>
</organism>
<sequence>MFSLSGQLEREQVLGFIRQSAQYGNLGAFIGAGFSKAVLGGCREEMVLTWSELLDEASVRMGVEFASIAKIGQGYPEIASAICMRYSEHNGCEYRISLARLKQEVAALTGCCTDQYTSVKYAAYLEHLDPSWIITTNYDLIIESLMPDRAIPLGPNDALSAPRGKIPVYHLHGLCTRPDEIIIAQEDYITLFRPSEYRQIKLALTIRESTTLILGYGLGDVNVLTALDWSTNVFGGEQANYPHAVIQILKKENPRELPYWDKNGRVILESSNLAVFFEELMDRPV</sequence>
<gene>
    <name evidence="1" type="ORF">KJB30_17365</name>
</gene>
<evidence type="ECO:0000313" key="1">
    <source>
        <dbReference type="EMBL" id="MBT1073553.1"/>
    </source>
</evidence>
<protein>
    <submittedName>
        <fullName evidence="1">SIR2 family protein</fullName>
    </submittedName>
</protein>
<evidence type="ECO:0000313" key="2">
    <source>
        <dbReference type="Proteomes" id="UP000784128"/>
    </source>
</evidence>
<keyword evidence="2" id="KW-1185">Reference proteome</keyword>
<accession>A0ABS5UD39</accession>
<proteinExistence type="predicted"/>
<name>A0ABS5UD39_9BACT</name>
<dbReference type="EMBL" id="JAHDYS010000025">
    <property type="protein sequence ID" value="MBT1073553.1"/>
    <property type="molecule type" value="Genomic_DNA"/>
</dbReference>
<reference evidence="1 2" key="1">
    <citation type="submission" date="2021-05" db="EMBL/GenBank/DDBJ databases">
        <title>The draft genome of Geobacter chapellei DSM 13688.</title>
        <authorList>
            <person name="Xu Z."/>
            <person name="Masuda Y."/>
            <person name="Itoh H."/>
            <person name="Senoo K."/>
        </authorList>
    </citation>
    <scope>NUCLEOTIDE SEQUENCE [LARGE SCALE GENOMIC DNA]</scope>
    <source>
        <strain evidence="1 2">DSM 13688</strain>
    </source>
</reference>
<dbReference type="Pfam" id="PF13289">
    <property type="entry name" value="SIR2_2"/>
    <property type="match status" value="1"/>
</dbReference>
<dbReference type="RefSeq" id="WP_214301639.1">
    <property type="nucleotide sequence ID" value="NZ_JAHDYS010000025.1"/>
</dbReference>